<dbReference type="AlphaFoldDB" id="A0A853FEQ0"/>
<protein>
    <submittedName>
        <fullName evidence="2">Hemerythrin domain-containing protein</fullName>
    </submittedName>
</protein>
<comment type="caution">
    <text evidence="2">The sequence shown here is derived from an EMBL/GenBank/DDBJ whole genome shotgun (WGS) entry which is preliminary data.</text>
</comment>
<accession>A0A853FEQ0</accession>
<feature type="domain" description="Hemerythrin-like" evidence="1">
    <location>
        <begin position="18"/>
        <end position="157"/>
    </location>
</feature>
<proteinExistence type="predicted"/>
<evidence type="ECO:0000313" key="2">
    <source>
        <dbReference type="EMBL" id="NYT36516.1"/>
    </source>
</evidence>
<name>A0A853FEQ0_9BURK</name>
<gene>
    <name evidence="2" type="ORF">H0A68_06490</name>
</gene>
<dbReference type="RefSeq" id="WP_129968487.1">
    <property type="nucleotide sequence ID" value="NZ_JACCEW010000002.1"/>
</dbReference>
<dbReference type="OrthoDB" id="8898809at2"/>
<dbReference type="Pfam" id="PF01814">
    <property type="entry name" value="Hemerythrin"/>
    <property type="match status" value="1"/>
</dbReference>
<dbReference type="CDD" id="cd12108">
    <property type="entry name" value="Hr-like"/>
    <property type="match status" value="1"/>
</dbReference>
<organism evidence="2 3">
    <name type="scientific">Allopusillimonas soli</name>
    <dbReference type="NCBI Taxonomy" id="659016"/>
    <lineage>
        <taxon>Bacteria</taxon>
        <taxon>Pseudomonadati</taxon>
        <taxon>Pseudomonadota</taxon>
        <taxon>Betaproteobacteria</taxon>
        <taxon>Burkholderiales</taxon>
        <taxon>Alcaligenaceae</taxon>
        <taxon>Allopusillimonas</taxon>
    </lineage>
</organism>
<dbReference type="EMBL" id="JACCEW010000002">
    <property type="protein sequence ID" value="NYT36516.1"/>
    <property type="molecule type" value="Genomic_DNA"/>
</dbReference>
<sequence>MSTSLPGFQGPSASTEAPLEMLAACHYRIQRQCATLRRLREHLPQHGSDQQARQAARNVMRYFDTAAVHHHEDEEKDLFPALLEAMAGSDAVCIRQLTQGLQDDHRQLEAAWRRIRQQLLQIEAGVQVPLSESDIDAFIEAYARHMRIEEDEVFPMAERLLDDTALQAMGRSMRLRRGITDDQI</sequence>
<dbReference type="InterPro" id="IPR012312">
    <property type="entry name" value="Hemerythrin-like"/>
</dbReference>
<reference evidence="2 3" key="1">
    <citation type="submission" date="2020-07" db="EMBL/GenBank/DDBJ databases">
        <title>Taxonomic revisions and descriptions of new bacterial species based on genomic comparisons in the high-G+C-content subgroup of the family Alcaligenaceae.</title>
        <authorList>
            <person name="Szabo A."/>
            <person name="Felfoldi T."/>
        </authorList>
    </citation>
    <scope>NUCLEOTIDE SEQUENCE [LARGE SCALE GENOMIC DNA]</scope>
    <source>
        <strain evidence="2 3">DSM 25264</strain>
    </source>
</reference>
<dbReference type="Gene3D" id="1.20.120.520">
    <property type="entry name" value="nmb1532 protein domain like"/>
    <property type="match status" value="1"/>
</dbReference>
<evidence type="ECO:0000259" key="1">
    <source>
        <dbReference type="Pfam" id="PF01814"/>
    </source>
</evidence>
<evidence type="ECO:0000313" key="3">
    <source>
        <dbReference type="Proteomes" id="UP000580517"/>
    </source>
</evidence>
<dbReference type="Proteomes" id="UP000580517">
    <property type="component" value="Unassembled WGS sequence"/>
</dbReference>
<keyword evidence="3" id="KW-1185">Reference proteome</keyword>